<feature type="compositionally biased region" description="Low complexity" evidence="1">
    <location>
        <begin position="197"/>
        <end position="207"/>
    </location>
</feature>
<proteinExistence type="predicted"/>
<evidence type="ECO:0000313" key="2">
    <source>
        <dbReference type="EMBL" id="VAW48203.1"/>
    </source>
</evidence>
<reference evidence="2" key="1">
    <citation type="submission" date="2018-06" db="EMBL/GenBank/DDBJ databases">
        <authorList>
            <person name="Zhirakovskaya E."/>
        </authorList>
    </citation>
    <scope>NUCLEOTIDE SEQUENCE</scope>
</reference>
<dbReference type="AlphaFoldDB" id="A0A3B0W776"/>
<name>A0A3B0W776_9ZZZZ</name>
<evidence type="ECO:0000256" key="1">
    <source>
        <dbReference type="SAM" id="MobiDB-lite"/>
    </source>
</evidence>
<feature type="compositionally biased region" description="Basic residues" evidence="1">
    <location>
        <begin position="182"/>
        <end position="196"/>
    </location>
</feature>
<accession>A0A3B0W776</accession>
<feature type="region of interest" description="Disordered" evidence="1">
    <location>
        <begin position="182"/>
        <end position="234"/>
    </location>
</feature>
<dbReference type="EMBL" id="UOFA01000393">
    <property type="protein sequence ID" value="VAW48203.1"/>
    <property type="molecule type" value="Genomic_DNA"/>
</dbReference>
<feature type="compositionally biased region" description="Basic and acidic residues" evidence="1">
    <location>
        <begin position="208"/>
        <end position="222"/>
    </location>
</feature>
<sequence>MKNNLFANGLLVLIGVLLLLAALQLFGWGRGTQSLEAEPFDASTLSQLEVAATEIDGVKIDDKGMVQITDAPLFSYDRQPYIPTIEGSGIEGEDRPAVVAEPLKARVTSIIIIDENSYAMVFDELSKERVTLTKGMPLPGDQGLWTVDIINPRAVTFVAEGEEPVEIGLDVFDGQLNARLTKRNKRNNKKKPKSNKQAKTNNQQAKKNSAEEIRKKIAERRAQMRANAAKGNKE</sequence>
<organism evidence="2">
    <name type="scientific">hydrothermal vent metagenome</name>
    <dbReference type="NCBI Taxonomy" id="652676"/>
    <lineage>
        <taxon>unclassified sequences</taxon>
        <taxon>metagenomes</taxon>
        <taxon>ecological metagenomes</taxon>
    </lineage>
</organism>
<protein>
    <submittedName>
        <fullName evidence="2">Uncharacterized protein</fullName>
    </submittedName>
</protein>
<gene>
    <name evidence="2" type="ORF">MNBD_GAMMA02-775</name>
</gene>